<dbReference type="HOGENOM" id="CLU_022707_2_1_11"/>
<name>A0A0A8BAS2_9ACTN</name>
<keyword evidence="7" id="KW-0812">Transmembrane</keyword>
<proteinExistence type="predicted"/>
<evidence type="ECO:0000256" key="2">
    <source>
        <dbReference type="ARBA" id="ARBA00022679"/>
    </source>
</evidence>
<evidence type="ECO:0000313" key="10">
    <source>
        <dbReference type="Proteomes" id="UP000031121"/>
    </source>
</evidence>
<dbReference type="GO" id="GO:0008360">
    <property type="term" value="P:regulation of cell shape"/>
    <property type="evidence" value="ECO:0007669"/>
    <property type="project" value="UniProtKB-UniRule"/>
</dbReference>
<sequence length="481" mass="51942">MYDPATGGKKKKASAGRIAAIVLGSLLGLLLVAYLAGAAVFSYWFYPGTTIGTIDASLKTPDQVSAAIDSSLSSYKVRVKGDGFSYEADSSEAGLKIDADAVVKSMHERLNPFAWPVSVFKRNHDLSDLLVASYNSTDLGQSVKSAVDAFNETATAPTNAQVVYDTGKKSFVIEPEKTGTRLDADAVMEAVGKAVVSMQDAVSIGEAQLEQPTVRSDDPRVTEALEEASTMSSASLRLTTEGKELLRIDSQSISKSVSISDDYEVAFNEDDLNQSIDEVLAAYNTVGSERRYTRPDGKEVTVSGGVYGWRVDTEDLYEQIVEGVKEGAQKDIEISFASKGSQASVNGGPDWGSRYVDVDLSEQHARFYDGGSIIWEADIVSGKPDGKYDTPPGVWWVNAKQSPSTLEGYEGKKKIYTTKVQYWMPFEGNAIGFHDAPWQAEFGGTRYKDGFGSHGCINLAPSKAAELYGIIQSGDCVVVHY</sequence>
<protein>
    <recommendedName>
        <fullName evidence="8">L,D-TPase catalytic domain-containing protein</fullName>
    </recommendedName>
</protein>
<reference evidence="10" key="1">
    <citation type="submission" date="2014-08" db="EMBL/GenBank/DDBJ databases">
        <title>Coriobacteriaceae sp. complete genome.</title>
        <authorList>
            <person name="Looft T."/>
            <person name="Bayles D.O."/>
            <person name="Stanton T.B."/>
        </authorList>
    </citation>
    <scope>NUCLEOTIDE SEQUENCE [LARGE SCALE GENOMIC DNA]</scope>
    <source>
        <strain evidence="10">68-1-3</strain>
    </source>
</reference>
<reference evidence="9 10" key="2">
    <citation type="journal article" date="2015" name="Genome Announc.">
        <title>Complete Genome Sequence of Coriobacteriaceae Strain 68-1-3, a Novel Mucus-Degrading Isolate from the Swine Intestinal Tract.</title>
        <authorList>
            <person name="Looft T."/>
            <person name="Bayles D.O."/>
            <person name="Alt D.P."/>
            <person name="Stanton T.B."/>
        </authorList>
    </citation>
    <scope>NUCLEOTIDE SEQUENCE [LARGE SCALE GENOMIC DNA]</scope>
    <source>
        <strain evidence="9 10">68-1-3</strain>
    </source>
</reference>
<dbReference type="GO" id="GO:0018104">
    <property type="term" value="P:peptidoglycan-protein cross-linking"/>
    <property type="evidence" value="ECO:0007669"/>
    <property type="project" value="TreeGrafter"/>
</dbReference>
<dbReference type="SUPFAM" id="SSF141523">
    <property type="entry name" value="L,D-transpeptidase catalytic domain-like"/>
    <property type="match status" value="1"/>
</dbReference>
<dbReference type="Pfam" id="PF03734">
    <property type="entry name" value="YkuD"/>
    <property type="match status" value="1"/>
</dbReference>
<dbReference type="GO" id="GO:0071555">
    <property type="term" value="P:cell wall organization"/>
    <property type="evidence" value="ECO:0007669"/>
    <property type="project" value="UniProtKB-UniRule"/>
</dbReference>
<dbReference type="InterPro" id="IPR038063">
    <property type="entry name" value="Transpep_catalytic_dom"/>
</dbReference>
<keyword evidence="2" id="KW-0808">Transferase</keyword>
<dbReference type="Gene3D" id="3.10.20.800">
    <property type="match status" value="1"/>
</dbReference>
<evidence type="ECO:0000256" key="4">
    <source>
        <dbReference type="ARBA" id="ARBA00022984"/>
    </source>
</evidence>
<dbReference type="KEGG" id="cbac:JI75_05890"/>
<dbReference type="GO" id="GO:0071972">
    <property type="term" value="F:peptidoglycan L,D-transpeptidase activity"/>
    <property type="evidence" value="ECO:0007669"/>
    <property type="project" value="TreeGrafter"/>
</dbReference>
<dbReference type="InterPro" id="IPR038054">
    <property type="entry name" value="LD_TPept-like_central_sf"/>
</dbReference>
<feature type="active site" description="Nucleophile" evidence="6">
    <location>
        <position position="456"/>
    </location>
</feature>
<dbReference type="PANTHER" id="PTHR30582">
    <property type="entry name" value="L,D-TRANSPEPTIDASE"/>
    <property type="match status" value="1"/>
</dbReference>
<accession>A0A0A8BAS2</accession>
<dbReference type="CDD" id="cd16913">
    <property type="entry name" value="YkuD_like"/>
    <property type="match status" value="1"/>
</dbReference>
<dbReference type="Gene3D" id="2.40.440.10">
    <property type="entry name" value="L,D-transpeptidase catalytic domain-like"/>
    <property type="match status" value="1"/>
</dbReference>
<evidence type="ECO:0000313" key="9">
    <source>
        <dbReference type="EMBL" id="AJC12262.1"/>
    </source>
</evidence>
<evidence type="ECO:0000256" key="3">
    <source>
        <dbReference type="ARBA" id="ARBA00022960"/>
    </source>
</evidence>
<dbReference type="AlphaFoldDB" id="A0A0A8BAS2"/>
<comment type="pathway">
    <text evidence="1 6">Cell wall biogenesis; peptidoglycan biosynthesis.</text>
</comment>
<feature type="transmembrane region" description="Helical" evidence="7">
    <location>
        <begin position="18"/>
        <end position="46"/>
    </location>
</feature>
<feature type="domain" description="L,D-TPase catalytic" evidence="8">
    <location>
        <begin position="354"/>
        <end position="480"/>
    </location>
</feature>
<keyword evidence="7" id="KW-0472">Membrane</keyword>
<dbReference type="InterPro" id="IPR022029">
    <property type="entry name" value="YoaR-like_PG-bd"/>
</dbReference>
<dbReference type="EMBL" id="CP009302">
    <property type="protein sequence ID" value="AJC12262.1"/>
    <property type="molecule type" value="Genomic_DNA"/>
</dbReference>
<organism evidence="9 10">
    <name type="scientific">Berryella intestinalis</name>
    <dbReference type="NCBI Taxonomy" id="1531429"/>
    <lineage>
        <taxon>Bacteria</taxon>
        <taxon>Bacillati</taxon>
        <taxon>Actinomycetota</taxon>
        <taxon>Coriobacteriia</taxon>
        <taxon>Eggerthellales</taxon>
        <taxon>Eggerthellaceae</taxon>
        <taxon>Berryella</taxon>
    </lineage>
</organism>
<keyword evidence="10" id="KW-1185">Reference proteome</keyword>
<evidence type="ECO:0000259" key="8">
    <source>
        <dbReference type="PROSITE" id="PS52029"/>
    </source>
</evidence>
<dbReference type="InterPro" id="IPR050979">
    <property type="entry name" value="LD-transpeptidase"/>
</dbReference>
<evidence type="ECO:0000256" key="7">
    <source>
        <dbReference type="SAM" id="Phobius"/>
    </source>
</evidence>
<keyword evidence="5 6" id="KW-0961">Cell wall biogenesis/degradation</keyword>
<evidence type="ECO:0000256" key="1">
    <source>
        <dbReference type="ARBA" id="ARBA00004752"/>
    </source>
</evidence>
<dbReference type="Proteomes" id="UP000031121">
    <property type="component" value="Chromosome"/>
</dbReference>
<dbReference type="SUPFAM" id="SSF143985">
    <property type="entry name" value="L,D-transpeptidase pre-catalytic domain-like"/>
    <property type="match status" value="1"/>
</dbReference>
<dbReference type="STRING" id="1531429.JI75_05890"/>
<evidence type="ECO:0000256" key="6">
    <source>
        <dbReference type="PROSITE-ProRule" id="PRU01373"/>
    </source>
</evidence>
<keyword evidence="4 6" id="KW-0573">Peptidoglycan synthesis</keyword>
<dbReference type="GO" id="GO:0016740">
    <property type="term" value="F:transferase activity"/>
    <property type="evidence" value="ECO:0007669"/>
    <property type="project" value="UniProtKB-KW"/>
</dbReference>
<keyword evidence="7" id="KW-1133">Transmembrane helix</keyword>
<dbReference type="UniPathway" id="UPA00219"/>
<gene>
    <name evidence="9" type="ORF">JI75_05890</name>
</gene>
<dbReference type="PROSITE" id="PS52029">
    <property type="entry name" value="LD_TPASE"/>
    <property type="match status" value="1"/>
</dbReference>
<dbReference type="PANTHER" id="PTHR30582:SF33">
    <property type="entry name" value="EXPORTED PROTEIN"/>
    <property type="match status" value="1"/>
</dbReference>
<feature type="active site" description="Proton donor/acceptor" evidence="6">
    <location>
        <position position="434"/>
    </location>
</feature>
<keyword evidence="3 6" id="KW-0133">Cell shape</keyword>
<dbReference type="GO" id="GO:0005576">
    <property type="term" value="C:extracellular region"/>
    <property type="evidence" value="ECO:0007669"/>
    <property type="project" value="TreeGrafter"/>
</dbReference>
<evidence type="ECO:0000256" key="5">
    <source>
        <dbReference type="ARBA" id="ARBA00023316"/>
    </source>
</evidence>
<dbReference type="InterPro" id="IPR005490">
    <property type="entry name" value="LD_TPept_cat_dom"/>
</dbReference>
<dbReference type="Pfam" id="PF12229">
    <property type="entry name" value="PG_binding_4"/>
    <property type="match status" value="2"/>
</dbReference>